<dbReference type="GO" id="GO:0016020">
    <property type="term" value="C:membrane"/>
    <property type="evidence" value="ECO:0007669"/>
    <property type="project" value="TreeGrafter"/>
</dbReference>
<dbReference type="AlphaFoldDB" id="A0A2G8S7Q5"/>
<dbReference type="OrthoDB" id="408373at2759"/>
<evidence type="ECO:0000313" key="2">
    <source>
        <dbReference type="EMBL" id="PIL29803.1"/>
    </source>
</evidence>
<evidence type="ECO:0000313" key="3">
    <source>
        <dbReference type="Proteomes" id="UP000230002"/>
    </source>
</evidence>
<protein>
    <recommendedName>
        <fullName evidence="1">AB hydrolase-1 domain-containing protein</fullName>
    </recommendedName>
</protein>
<organism evidence="2 3">
    <name type="scientific">Ganoderma sinense ZZ0214-1</name>
    <dbReference type="NCBI Taxonomy" id="1077348"/>
    <lineage>
        <taxon>Eukaryota</taxon>
        <taxon>Fungi</taxon>
        <taxon>Dikarya</taxon>
        <taxon>Basidiomycota</taxon>
        <taxon>Agaricomycotina</taxon>
        <taxon>Agaricomycetes</taxon>
        <taxon>Polyporales</taxon>
        <taxon>Polyporaceae</taxon>
        <taxon>Ganoderma</taxon>
    </lineage>
</organism>
<dbReference type="InterPro" id="IPR000073">
    <property type="entry name" value="AB_hydrolase_1"/>
</dbReference>
<dbReference type="EMBL" id="AYKW01000018">
    <property type="protein sequence ID" value="PIL29803.1"/>
    <property type="molecule type" value="Genomic_DNA"/>
</dbReference>
<dbReference type="Gene3D" id="3.40.50.1820">
    <property type="entry name" value="alpha/beta hydrolase"/>
    <property type="match status" value="1"/>
</dbReference>
<dbReference type="Proteomes" id="UP000230002">
    <property type="component" value="Unassembled WGS sequence"/>
</dbReference>
<dbReference type="PANTHER" id="PTHR43798:SF33">
    <property type="entry name" value="HYDROLASE, PUTATIVE (AFU_ORTHOLOGUE AFUA_2G14860)-RELATED"/>
    <property type="match status" value="1"/>
</dbReference>
<dbReference type="Pfam" id="PF12697">
    <property type="entry name" value="Abhydrolase_6"/>
    <property type="match status" value="1"/>
</dbReference>
<sequence length="304" mass="33814">MASASPTSSASYSSRVRMLTSPDGTRLWAESSGNASKPPIVFIHGLSCTALGWDKQFADADLQRNFHIVRYEMRGHGRSGKPVEEKHYASARIAEDFKTVCDAFGLVRPFMVGWSLGGCITVDVVTAYGADYISGIIYVGGSILALHYHPPCKHPLMDELWPVISSLTSDDMSTGAEAFVDSCVKQPLPFDVKLLWMGGFIMQPRAARYWSIRRTQDHTVWEATVRRVPVLIVQGKEDVHCLYENMIGIARRIYDDVAVTLMDGVGHSPHFENAAETNRCIGEWAKRVVDRYQGGGKSWQRAKL</sequence>
<dbReference type="SUPFAM" id="SSF53474">
    <property type="entry name" value="alpha/beta-Hydrolases"/>
    <property type="match status" value="1"/>
</dbReference>
<proteinExistence type="predicted"/>
<keyword evidence="3" id="KW-1185">Reference proteome</keyword>
<accession>A0A2G8S7Q5</accession>
<dbReference type="InterPro" id="IPR029058">
    <property type="entry name" value="AB_hydrolase_fold"/>
</dbReference>
<gene>
    <name evidence="2" type="ORF">GSI_08009</name>
</gene>
<name>A0A2G8S7Q5_9APHY</name>
<comment type="caution">
    <text evidence="2">The sequence shown here is derived from an EMBL/GenBank/DDBJ whole genome shotgun (WGS) entry which is preliminary data.</text>
</comment>
<feature type="domain" description="AB hydrolase-1" evidence="1">
    <location>
        <begin position="40"/>
        <end position="278"/>
    </location>
</feature>
<dbReference type="STRING" id="1077348.A0A2G8S7Q5"/>
<dbReference type="PANTHER" id="PTHR43798">
    <property type="entry name" value="MONOACYLGLYCEROL LIPASE"/>
    <property type="match status" value="1"/>
</dbReference>
<evidence type="ECO:0000259" key="1">
    <source>
        <dbReference type="Pfam" id="PF12697"/>
    </source>
</evidence>
<dbReference type="InterPro" id="IPR050266">
    <property type="entry name" value="AB_hydrolase_sf"/>
</dbReference>
<reference evidence="2 3" key="1">
    <citation type="journal article" date="2015" name="Sci. Rep.">
        <title>Chromosome-level genome map provides insights into diverse defense mechanisms in the medicinal fungus Ganoderma sinense.</title>
        <authorList>
            <person name="Zhu Y."/>
            <person name="Xu J."/>
            <person name="Sun C."/>
            <person name="Zhou S."/>
            <person name="Xu H."/>
            <person name="Nelson D.R."/>
            <person name="Qian J."/>
            <person name="Song J."/>
            <person name="Luo H."/>
            <person name="Xiang L."/>
            <person name="Li Y."/>
            <person name="Xu Z."/>
            <person name="Ji A."/>
            <person name="Wang L."/>
            <person name="Lu S."/>
            <person name="Hayward A."/>
            <person name="Sun W."/>
            <person name="Li X."/>
            <person name="Schwartz D.C."/>
            <person name="Wang Y."/>
            <person name="Chen S."/>
        </authorList>
    </citation>
    <scope>NUCLEOTIDE SEQUENCE [LARGE SCALE GENOMIC DNA]</scope>
    <source>
        <strain evidence="2 3">ZZ0214-1</strain>
    </source>
</reference>